<dbReference type="FunFam" id="3.40.630.20:FF:000001">
    <property type="entry name" value="Pyrrolidone-carboxylate peptidase"/>
    <property type="match status" value="1"/>
</dbReference>
<keyword evidence="8" id="KW-0788">Thiol protease</keyword>
<evidence type="ECO:0000256" key="2">
    <source>
        <dbReference type="ARBA" id="ARBA00002280"/>
    </source>
</evidence>
<evidence type="ECO:0000313" key="11">
    <source>
        <dbReference type="Proteomes" id="UP000753219"/>
    </source>
</evidence>
<dbReference type="GO" id="GO:0016920">
    <property type="term" value="F:pyroglutamyl-peptidase activity"/>
    <property type="evidence" value="ECO:0007669"/>
    <property type="project" value="UniProtKB-EC"/>
</dbReference>
<keyword evidence="7 10" id="KW-0378">Hydrolase</keyword>
<dbReference type="GO" id="GO:0006508">
    <property type="term" value="P:proteolysis"/>
    <property type="evidence" value="ECO:0007669"/>
    <property type="project" value="UniProtKB-KW"/>
</dbReference>
<dbReference type="EMBL" id="JAGZMZ010000018">
    <property type="protein sequence ID" value="MBS4884568.1"/>
    <property type="molecule type" value="Genomic_DNA"/>
</dbReference>
<protein>
    <recommendedName>
        <fullName evidence="9">Pyroglutamyl-peptidase I</fullName>
        <ecNumber evidence="9">3.4.19.3</ecNumber>
    </recommendedName>
</protein>
<proteinExistence type="inferred from homology"/>
<evidence type="ECO:0000256" key="9">
    <source>
        <dbReference type="PROSITE-ProRule" id="PRU10077"/>
    </source>
</evidence>
<dbReference type="NCBIfam" id="NF009676">
    <property type="entry name" value="PRK13197.1"/>
    <property type="match status" value="1"/>
</dbReference>
<accession>A0A942WBF4</accession>
<dbReference type="InterPro" id="IPR000816">
    <property type="entry name" value="Peptidase_C15"/>
</dbReference>
<dbReference type="Proteomes" id="UP000753219">
    <property type="component" value="Unassembled WGS sequence"/>
</dbReference>
<dbReference type="GO" id="GO:0005829">
    <property type="term" value="C:cytosol"/>
    <property type="evidence" value="ECO:0007669"/>
    <property type="project" value="InterPro"/>
</dbReference>
<reference evidence="10" key="1">
    <citation type="submission" date="2021-02" db="EMBL/GenBank/DDBJ databases">
        <title>Infant gut strain persistence is associated with maternal origin, phylogeny, and functional potential including surface adhesion and iron acquisition.</title>
        <authorList>
            <person name="Lou Y.C."/>
        </authorList>
    </citation>
    <scope>NUCLEOTIDE SEQUENCE</scope>
    <source>
        <strain evidence="10">L3_108_103G1_dasL3_108_103G1_concoct_2</strain>
    </source>
</reference>
<dbReference type="InterPro" id="IPR016125">
    <property type="entry name" value="Peptidase_C15-like"/>
</dbReference>
<organism evidence="10 11">
    <name type="scientific">Amedibacillus dolichus</name>
    <dbReference type="NCBI Taxonomy" id="31971"/>
    <lineage>
        <taxon>Bacteria</taxon>
        <taxon>Bacillati</taxon>
        <taxon>Bacillota</taxon>
        <taxon>Erysipelotrichia</taxon>
        <taxon>Erysipelotrichales</taxon>
        <taxon>Erysipelotrichaceae</taxon>
        <taxon>Amedibacillus</taxon>
    </lineage>
</organism>
<comment type="catalytic activity">
    <reaction evidence="1 9">
        <text>Release of an N-terminal pyroglutamyl group from a polypeptide, the second amino acid generally not being Pro.</text>
        <dbReference type="EC" id="3.4.19.3"/>
    </reaction>
</comment>
<evidence type="ECO:0000256" key="4">
    <source>
        <dbReference type="ARBA" id="ARBA00006641"/>
    </source>
</evidence>
<dbReference type="NCBIfam" id="TIGR00504">
    <property type="entry name" value="pyro_pdase"/>
    <property type="match status" value="1"/>
</dbReference>
<dbReference type="PANTHER" id="PTHR23402">
    <property type="entry name" value="PROTEASE FAMILY C15 PYROGLUTAMYL-PEPTIDASE I-RELATED"/>
    <property type="match status" value="1"/>
</dbReference>
<dbReference type="CDD" id="cd00501">
    <property type="entry name" value="Peptidase_C15"/>
    <property type="match status" value="1"/>
</dbReference>
<keyword evidence="5" id="KW-0963">Cytoplasm</keyword>
<comment type="caution">
    <text evidence="10">The sequence shown here is derived from an EMBL/GenBank/DDBJ whole genome shotgun (WGS) entry which is preliminary data.</text>
</comment>
<dbReference type="InterPro" id="IPR033694">
    <property type="entry name" value="PGPEP1_Cys_AS"/>
</dbReference>
<comment type="subcellular location">
    <subcellularLocation>
        <location evidence="3">Cytoplasm</location>
    </subcellularLocation>
</comment>
<comment type="function">
    <text evidence="2">Removes 5-oxoproline from various penultimate amino acid residues except L-proline.</text>
</comment>
<evidence type="ECO:0000256" key="8">
    <source>
        <dbReference type="ARBA" id="ARBA00022807"/>
    </source>
</evidence>
<evidence type="ECO:0000256" key="3">
    <source>
        <dbReference type="ARBA" id="ARBA00004496"/>
    </source>
</evidence>
<dbReference type="RefSeq" id="WP_278640469.1">
    <property type="nucleotide sequence ID" value="NZ_CAUWIX010000023.1"/>
</dbReference>
<dbReference type="AlphaFoldDB" id="A0A942WBF4"/>
<evidence type="ECO:0000256" key="7">
    <source>
        <dbReference type="ARBA" id="ARBA00022801"/>
    </source>
</evidence>
<dbReference type="Pfam" id="PF01470">
    <property type="entry name" value="Peptidase_C15"/>
    <property type="match status" value="1"/>
</dbReference>
<evidence type="ECO:0000313" key="10">
    <source>
        <dbReference type="EMBL" id="MBS4884568.1"/>
    </source>
</evidence>
<gene>
    <name evidence="10" type="primary">pcp</name>
    <name evidence="10" type="ORF">KHZ85_07360</name>
</gene>
<dbReference type="EC" id="3.4.19.3" evidence="9"/>
<sequence>MKILVTGFEPFGKDHINPSEEILKRLPQTIAGHEIVKITIPVVAYKSLECIRQAVNQYLPDSIVCLGQASGREGITVERVAINVNDFSIPDNAGIQLCNTPIVEGAPAAYFSTLPIYRMVEAIRQKGIRAAISNTAGTYVCNHVMYGVLHAYSALGIRAGFVHVPAMDTQVDDPLKDACMTLEEMVNGIEAMLAVVHEKDIVGKEEGRIA</sequence>
<dbReference type="PRINTS" id="PR00706">
    <property type="entry name" value="PYROGLUPTASE"/>
</dbReference>
<evidence type="ECO:0000256" key="5">
    <source>
        <dbReference type="ARBA" id="ARBA00022490"/>
    </source>
</evidence>
<dbReference type="InterPro" id="IPR029762">
    <property type="entry name" value="PGP-I_bact-type"/>
</dbReference>
<dbReference type="PROSITE" id="PS01334">
    <property type="entry name" value="PYRASE_CYS"/>
    <property type="match status" value="1"/>
</dbReference>
<name>A0A942WBF4_9FIRM</name>
<evidence type="ECO:0000256" key="1">
    <source>
        <dbReference type="ARBA" id="ARBA00001770"/>
    </source>
</evidence>
<dbReference type="PIRSF" id="PIRSF015592">
    <property type="entry name" value="Prld-crbxl_pptds"/>
    <property type="match status" value="1"/>
</dbReference>
<dbReference type="PANTHER" id="PTHR23402:SF1">
    <property type="entry name" value="PYROGLUTAMYL-PEPTIDASE I"/>
    <property type="match status" value="1"/>
</dbReference>
<evidence type="ECO:0000256" key="6">
    <source>
        <dbReference type="ARBA" id="ARBA00022670"/>
    </source>
</evidence>
<keyword evidence="6" id="KW-0645">Protease</keyword>
<dbReference type="Gene3D" id="3.40.630.20">
    <property type="entry name" value="Peptidase C15, pyroglutamyl peptidase I-like"/>
    <property type="match status" value="1"/>
</dbReference>
<dbReference type="InterPro" id="IPR036440">
    <property type="entry name" value="Peptidase_C15-like_sf"/>
</dbReference>
<comment type="similarity">
    <text evidence="4">Belongs to the peptidase C15 family.</text>
</comment>
<dbReference type="SUPFAM" id="SSF53182">
    <property type="entry name" value="Pyrrolidone carboxyl peptidase (pyroglutamate aminopeptidase)"/>
    <property type="match status" value="1"/>
</dbReference>
<feature type="active site" evidence="9">
    <location>
        <position position="141"/>
    </location>
</feature>